<evidence type="ECO:0000313" key="3">
    <source>
        <dbReference type="EMBL" id="GBF87810.1"/>
    </source>
</evidence>
<feature type="region of interest" description="Disordered" evidence="1">
    <location>
        <begin position="36"/>
        <end position="83"/>
    </location>
</feature>
<proteinExistence type="predicted"/>
<feature type="domain" description="Rho-GAP" evidence="2">
    <location>
        <begin position="269"/>
        <end position="319"/>
    </location>
</feature>
<feature type="compositionally biased region" description="Low complexity" evidence="1">
    <location>
        <begin position="335"/>
        <end position="358"/>
    </location>
</feature>
<dbReference type="AlphaFoldDB" id="A0A2V0NQI9"/>
<protein>
    <recommendedName>
        <fullName evidence="2">Rho-GAP domain-containing protein</fullName>
    </recommendedName>
</protein>
<evidence type="ECO:0000256" key="1">
    <source>
        <dbReference type="SAM" id="MobiDB-lite"/>
    </source>
</evidence>
<dbReference type="InParanoid" id="A0A2V0NQI9"/>
<dbReference type="InterPro" id="IPR000198">
    <property type="entry name" value="RhoGAP_dom"/>
</dbReference>
<dbReference type="STRING" id="307507.A0A2V0NQI9"/>
<dbReference type="EMBL" id="BDRX01000002">
    <property type="protein sequence ID" value="GBF87810.1"/>
    <property type="molecule type" value="Genomic_DNA"/>
</dbReference>
<feature type="compositionally biased region" description="Low complexity" evidence="1">
    <location>
        <begin position="64"/>
        <end position="73"/>
    </location>
</feature>
<dbReference type="Pfam" id="PF00620">
    <property type="entry name" value="RhoGAP"/>
    <property type="match status" value="1"/>
</dbReference>
<dbReference type="GO" id="GO:0007165">
    <property type="term" value="P:signal transduction"/>
    <property type="evidence" value="ECO:0007669"/>
    <property type="project" value="InterPro"/>
</dbReference>
<reference evidence="3 4" key="1">
    <citation type="journal article" date="2018" name="Sci. Rep.">
        <title>Raphidocelis subcapitata (=Pseudokirchneriella subcapitata) provides an insight into genome evolution and environmental adaptations in the Sphaeropleales.</title>
        <authorList>
            <person name="Suzuki S."/>
            <person name="Yamaguchi H."/>
            <person name="Nakajima N."/>
            <person name="Kawachi M."/>
        </authorList>
    </citation>
    <scope>NUCLEOTIDE SEQUENCE [LARGE SCALE GENOMIC DNA]</scope>
    <source>
        <strain evidence="3 4">NIES-35</strain>
    </source>
</reference>
<gene>
    <name evidence="3" type="ORF">Rsub_00521</name>
</gene>
<organism evidence="3 4">
    <name type="scientific">Raphidocelis subcapitata</name>
    <dbReference type="NCBI Taxonomy" id="307507"/>
    <lineage>
        <taxon>Eukaryota</taxon>
        <taxon>Viridiplantae</taxon>
        <taxon>Chlorophyta</taxon>
        <taxon>core chlorophytes</taxon>
        <taxon>Chlorophyceae</taxon>
        <taxon>CS clade</taxon>
        <taxon>Sphaeropleales</taxon>
        <taxon>Selenastraceae</taxon>
        <taxon>Raphidocelis</taxon>
    </lineage>
</organism>
<dbReference type="Gene3D" id="1.10.555.10">
    <property type="entry name" value="Rho GTPase activation protein"/>
    <property type="match status" value="1"/>
</dbReference>
<sequence length="391" mass="39630">MSAPKDKANAAFSLEDDLAAAEVAAPLPASLRAPTLASADSAGAPGGGEQLSPLAAGGPREAEVQPAEEQAVPTYPSGAQQPRPLQQSLEALKLGSMRLAGAIKRTAVAVKPAALSAIGTGGGAAAAAAAPAPAAGDDEAPANGGSPTAGGGVAAISKLRATATGLGAIARDTSNRLFQSASEGLKWVATPDPLLSICRSEPSVPQLVLACCTALLAGEGARTEGVFRAAAPAEEVDRVSTCLAGGRPTVLLPPGTSPHRRRQPVPSKSAALLQQLPPVNSNVLRVLLEVCHYCNHNAAATEMDALALAQSLAPCVAWLPPPTRAHRVAPPSGGEQQQQEQQQEEQQQQQDAAAAGASEADHRVVHLEGEEAQAIVHVLEGLISRFPIIFG</sequence>
<comment type="caution">
    <text evidence="3">The sequence shown here is derived from an EMBL/GenBank/DDBJ whole genome shotgun (WGS) entry which is preliminary data.</text>
</comment>
<dbReference type="Proteomes" id="UP000247498">
    <property type="component" value="Unassembled WGS sequence"/>
</dbReference>
<evidence type="ECO:0000259" key="2">
    <source>
        <dbReference type="Pfam" id="PF00620"/>
    </source>
</evidence>
<name>A0A2V0NQI9_9CHLO</name>
<dbReference type="OrthoDB" id="506621at2759"/>
<dbReference type="InterPro" id="IPR008936">
    <property type="entry name" value="Rho_GTPase_activation_prot"/>
</dbReference>
<dbReference type="SUPFAM" id="SSF48350">
    <property type="entry name" value="GTPase activation domain, GAP"/>
    <property type="match status" value="1"/>
</dbReference>
<keyword evidence="4" id="KW-1185">Reference proteome</keyword>
<evidence type="ECO:0000313" key="4">
    <source>
        <dbReference type="Proteomes" id="UP000247498"/>
    </source>
</evidence>
<feature type="region of interest" description="Disordered" evidence="1">
    <location>
        <begin position="323"/>
        <end position="361"/>
    </location>
</feature>
<accession>A0A2V0NQI9</accession>